<reference evidence="8" key="1">
    <citation type="submission" date="2025-08" db="UniProtKB">
        <authorList>
            <consortium name="RefSeq"/>
        </authorList>
    </citation>
    <scope>IDENTIFICATION</scope>
</reference>
<feature type="transmembrane region" description="Helical" evidence="6">
    <location>
        <begin position="131"/>
        <end position="153"/>
    </location>
</feature>
<keyword evidence="4 6" id="KW-1133">Transmembrane helix</keyword>
<feature type="transmembrane region" description="Helical" evidence="6">
    <location>
        <begin position="39"/>
        <end position="62"/>
    </location>
</feature>
<evidence type="ECO:0000256" key="3">
    <source>
        <dbReference type="ARBA" id="ARBA00022692"/>
    </source>
</evidence>
<gene>
    <name evidence="8" type="primary">LOC101862529</name>
</gene>
<keyword evidence="5 6" id="KW-0472">Membrane</keyword>
<evidence type="ECO:0000313" key="8">
    <source>
        <dbReference type="RefSeq" id="XP_005106996.1"/>
    </source>
</evidence>
<feature type="transmembrane region" description="Helical" evidence="6">
    <location>
        <begin position="96"/>
        <end position="119"/>
    </location>
</feature>
<keyword evidence="7" id="KW-1185">Reference proteome</keyword>
<evidence type="ECO:0000256" key="4">
    <source>
        <dbReference type="ARBA" id="ARBA00022989"/>
    </source>
</evidence>
<feature type="transmembrane region" description="Helical" evidence="6">
    <location>
        <begin position="6"/>
        <end position="27"/>
    </location>
</feature>
<dbReference type="PANTHER" id="PTHR10981">
    <property type="entry name" value="BATTENIN"/>
    <property type="match status" value="1"/>
</dbReference>
<comment type="subcellular location">
    <subcellularLocation>
        <location evidence="1">Endomembrane system</location>
        <topology evidence="1">Multi-pass membrane protein</topology>
    </subcellularLocation>
    <subcellularLocation>
        <location evidence="6">Lysosome membrane</location>
        <topology evidence="6">Multi-pass membrane protein</topology>
    </subcellularLocation>
</comment>
<accession>A0ABM0K271</accession>
<keyword evidence="6" id="KW-0458">Lysosome</keyword>
<name>A0ABM0K271_APLCA</name>
<dbReference type="PANTHER" id="PTHR10981:SF7">
    <property type="entry name" value="BATTENIN"/>
    <property type="match status" value="1"/>
</dbReference>
<evidence type="ECO:0000256" key="6">
    <source>
        <dbReference type="RuleBase" id="RU361113"/>
    </source>
</evidence>
<feature type="transmembrane region" description="Helical" evidence="6">
    <location>
        <begin position="389"/>
        <end position="417"/>
    </location>
</feature>
<feature type="transmembrane region" description="Helical" evidence="6">
    <location>
        <begin position="165"/>
        <end position="184"/>
    </location>
</feature>
<dbReference type="InterPro" id="IPR036259">
    <property type="entry name" value="MFS_trans_sf"/>
</dbReference>
<comment type="similarity">
    <text evidence="2 6">Belongs to the battenin family.</text>
</comment>
<organism evidence="7 8">
    <name type="scientific">Aplysia californica</name>
    <name type="common">California sea hare</name>
    <dbReference type="NCBI Taxonomy" id="6500"/>
    <lineage>
        <taxon>Eukaryota</taxon>
        <taxon>Metazoa</taxon>
        <taxon>Spiralia</taxon>
        <taxon>Lophotrochozoa</taxon>
        <taxon>Mollusca</taxon>
        <taxon>Gastropoda</taxon>
        <taxon>Heterobranchia</taxon>
        <taxon>Euthyneura</taxon>
        <taxon>Tectipleura</taxon>
        <taxon>Aplysiida</taxon>
        <taxon>Aplysioidea</taxon>
        <taxon>Aplysiidae</taxon>
        <taxon>Aplysia</taxon>
    </lineage>
</organism>
<protein>
    <recommendedName>
        <fullName evidence="6">Battenin</fullName>
    </recommendedName>
</protein>
<dbReference type="Proteomes" id="UP000694888">
    <property type="component" value="Unplaced"/>
</dbReference>
<feature type="transmembrane region" description="Helical" evidence="6">
    <location>
        <begin position="68"/>
        <end position="89"/>
    </location>
</feature>
<dbReference type="RefSeq" id="XP_005106996.1">
    <property type="nucleotide sequence ID" value="XM_005106939.2"/>
</dbReference>
<feature type="transmembrane region" description="Helical" evidence="6">
    <location>
        <begin position="261"/>
        <end position="279"/>
    </location>
</feature>
<dbReference type="InterPro" id="IPR003492">
    <property type="entry name" value="Battenin_disease_Cln3"/>
</dbReference>
<proteinExistence type="inferred from homology"/>
<evidence type="ECO:0000256" key="5">
    <source>
        <dbReference type="ARBA" id="ARBA00023136"/>
    </source>
</evidence>
<dbReference type="Pfam" id="PF02487">
    <property type="entry name" value="CLN3"/>
    <property type="match status" value="1"/>
</dbReference>
<dbReference type="PRINTS" id="PR01315">
    <property type="entry name" value="BATTENIN"/>
</dbReference>
<evidence type="ECO:0000256" key="2">
    <source>
        <dbReference type="ARBA" id="ARBA00007467"/>
    </source>
</evidence>
<evidence type="ECO:0000313" key="7">
    <source>
        <dbReference type="Proteomes" id="UP000694888"/>
    </source>
</evidence>
<feature type="transmembrane region" description="Helical" evidence="6">
    <location>
        <begin position="352"/>
        <end position="377"/>
    </location>
</feature>
<feature type="transmembrane region" description="Helical" evidence="6">
    <location>
        <begin position="328"/>
        <end position="346"/>
    </location>
</feature>
<dbReference type="SUPFAM" id="SSF103473">
    <property type="entry name" value="MFS general substrate transporter"/>
    <property type="match status" value="1"/>
</dbReference>
<keyword evidence="3 6" id="KW-0812">Transmembrane</keyword>
<sequence length="420" mass="45990">MAFRNWLGLFLMGAINNLPYVVVNSAASTIADSFNEKNLVGVVFGANVALSVLVKGLNTFVLLNVSYALRYIVNGCVMLVGLFGIAYAFNFGFAIACIAVLGSSAAFGENVTLGFLSWFPSSLVSAWSSGTGMAGVLGSTLFIIFGCAVGHGDSETKELKNLDKYAFLLTTPVVLVYWLAYFVIIKRPAINDDVDREISPGPEGSSQEVVTHEPTDDDIVVARNAEIMNNIQEDDPLLDTDEIVIQKHERTCARILRCTRLILWMGTNLCAVYVFEYVARGCAAKARPKSEYHVGCPELYAALQLCYQAGVFVSRSSVQLVRIRRVEILSLLQLINMILWLVDVHYKFLPVAVLPALMVYVGLLGGASYVNIFYSLLHDDVYPKEDRELCVNLTGLFITLGIVLGTGLETAIFTTLLKSD</sequence>
<dbReference type="GeneID" id="101862529"/>
<evidence type="ECO:0000256" key="1">
    <source>
        <dbReference type="ARBA" id="ARBA00004127"/>
    </source>
</evidence>